<evidence type="ECO:0000313" key="14">
    <source>
        <dbReference type="RefSeq" id="XP_047737800.1"/>
    </source>
</evidence>
<proteinExistence type="predicted"/>
<name>A0A979FL97_HYAAZ</name>
<dbReference type="GeneID" id="108683132"/>
<evidence type="ECO:0000256" key="1">
    <source>
        <dbReference type="ARBA" id="ARBA00022536"/>
    </source>
</evidence>
<gene>
    <name evidence="14" type="primary">LOC108683132</name>
</gene>
<dbReference type="OMA" id="TIGANCE"/>
<feature type="binding site" evidence="9">
    <location>
        <position position="145"/>
    </location>
    <ligand>
        <name>Zn(2+)</name>
        <dbReference type="ChEBI" id="CHEBI:29105"/>
        <note>catalytic</note>
    </ligand>
</feature>
<evidence type="ECO:0000256" key="6">
    <source>
        <dbReference type="ARBA" id="ARBA00023049"/>
    </source>
</evidence>
<evidence type="ECO:0000256" key="2">
    <source>
        <dbReference type="ARBA" id="ARBA00022670"/>
    </source>
</evidence>
<evidence type="ECO:0000256" key="5">
    <source>
        <dbReference type="ARBA" id="ARBA00022833"/>
    </source>
</evidence>
<dbReference type="OrthoDB" id="291007at2759"/>
<dbReference type="GO" id="GO:0004222">
    <property type="term" value="F:metalloendopeptidase activity"/>
    <property type="evidence" value="ECO:0007669"/>
    <property type="project" value="UniProtKB-UniRule"/>
</dbReference>
<dbReference type="SMART" id="SM00235">
    <property type="entry name" value="ZnMc"/>
    <property type="match status" value="1"/>
</dbReference>
<keyword evidence="13" id="KW-1185">Reference proteome</keyword>
<dbReference type="EC" id="3.4.24.-" evidence="10"/>
<feature type="binding site" evidence="9">
    <location>
        <position position="155"/>
    </location>
    <ligand>
        <name>Zn(2+)</name>
        <dbReference type="ChEBI" id="CHEBI:29105"/>
        <note>catalytic</note>
    </ligand>
</feature>
<dbReference type="CDD" id="cd04280">
    <property type="entry name" value="ZnMc_astacin_like"/>
    <property type="match status" value="1"/>
</dbReference>
<feature type="domain" description="CUB" evidence="11">
    <location>
        <begin position="283"/>
        <end position="421"/>
    </location>
</feature>
<feature type="domain" description="Peptidase M12A" evidence="12">
    <location>
        <begin position="47"/>
        <end position="246"/>
    </location>
</feature>
<accession>A0A979FL97</accession>
<dbReference type="SUPFAM" id="SSF49854">
    <property type="entry name" value="Spermadhesin, CUB domain"/>
    <property type="match status" value="1"/>
</dbReference>
<dbReference type="AlphaFoldDB" id="A0A979FL97"/>
<dbReference type="Pfam" id="PF01400">
    <property type="entry name" value="Astacin"/>
    <property type="match status" value="1"/>
</dbReference>
<feature type="signal peptide" evidence="10">
    <location>
        <begin position="1"/>
        <end position="20"/>
    </location>
</feature>
<keyword evidence="6 9" id="KW-0482">Metalloprotease</keyword>
<dbReference type="GO" id="GO:0006508">
    <property type="term" value="P:proteolysis"/>
    <property type="evidence" value="ECO:0007669"/>
    <property type="project" value="UniProtKB-KW"/>
</dbReference>
<dbReference type="InterPro" id="IPR000859">
    <property type="entry name" value="CUB_dom"/>
</dbReference>
<dbReference type="InterPro" id="IPR034035">
    <property type="entry name" value="Astacin-like_dom"/>
</dbReference>
<keyword evidence="7" id="KW-1015">Disulfide bond</keyword>
<dbReference type="InterPro" id="IPR024079">
    <property type="entry name" value="MetalloPept_cat_dom_sf"/>
</dbReference>
<comment type="caution">
    <text evidence="8">Lacks conserved residue(s) required for the propagation of feature annotation.</text>
</comment>
<dbReference type="InterPro" id="IPR035914">
    <property type="entry name" value="Sperma_CUB_dom_sf"/>
</dbReference>
<reference evidence="14" key="1">
    <citation type="submission" date="2025-08" db="UniProtKB">
        <authorList>
            <consortium name="RefSeq"/>
        </authorList>
    </citation>
    <scope>IDENTIFICATION</scope>
    <source>
        <tissue evidence="14">Whole organism</tissue>
    </source>
</reference>
<dbReference type="SUPFAM" id="SSF55486">
    <property type="entry name" value="Metalloproteases ('zincins'), catalytic domain"/>
    <property type="match status" value="1"/>
</dbReference>
<keyword evidence="3 9" id="KW-0479">Metal-binding</keyword>
<dbReference type="InterPro" id="IPR001506">
    <property type="entry name" value="Peptidase_M12A"/>
</dbReference>
<dbReference type="PANTHER" id="PTHR10127">
    <property type="entry name" value="DISCOIDIN, CUB, EGF, LAMININ , AND ZINC METALLOPROTEASE DOMAIN CONTAINING"/>
    <property type="match status" value="1"/>
</dbReference>
<dbReference type="Gene3D" id="3.40.390.10">
    <property type="entry name" value="Collagenase (Catalytic Domain)"/>
    <property type="match status" value="1"/>
</dbReference>
<evidence type="ECO:0000259" key="11">
    <source>
        <dbReference type="PROSITE" id="PS01180"/>
    </source>
</evidence>
<dbReference type="KEGG" id="hazt:108683132"/>
<organism evidence="13 14">
    <name type="scientific">Hyalella azteca</name>
    <name type="common">Amphipod</name>
    <dbReference type="NCBI Taxonomy" id="294128"/>
    <lineage>
        <taxon>Eukaryota</taxon>
        <taxon>Metazoa</taxon>
        <taxon>Ecdysozoa</taxon>
        <taxon>Arthropoda</taxon>
        <taxon>Crustacea</taxon>
        <taxon>Multicrustacea</taxon>
        <taxon>Malacostraca</taxon>
        <taxon>Eumalacostraca</taxon>
        <taxon>Peracarida</taxon>
        <taxon>Amphipoda</taxon>
        <taxon>Senticaudata</taxon>
        <taxon>Talitrida</taxon>
        <taxon>Talitroidea</taxon>
        <taxon>Hyalellidae</taxon>
        <taxon>Hyalella</taxon>
    </lineage>
</organism>
<evidence type="ECO:0000259" key="12">
    <source>
        <dbReference type="PROSITE" id="PS51864"/>
    </source>
</evidence>
<evidence type="ECO:0000256" key="10">
    <source>
        <dbReference type="RuleBase" id="RU361183"/>
    </source>
</evidence>
<evidence type="ECO:0000256" key="7">
    <source>
        <dbReference type="ARBA" id="ARBA00023157"/>
    </source>
</evidence>
<dbReference type="CDD" id="cd00041">
    <property type="entry name" value="CUB"/>
    <property type="match status" value="1"/>
</dbReference>
<evidence type="ECO:0000256" key="9">
    <source>
        <dbReference type="PROSITE-ProRule" id="PRU01211"/>
    </source>
</evidence>
<feature type="active site" evidence="9">
    <location>
        <position position="146"/>
    </location>
</feature>
<dbReference type="PRINTS" id="PR00480">
    <property type="entry name" value="ASTACIN"/>
</dbReference>
<dbReference type="PANTHER" id="PTHR10127:SF850">
    <property type="entry name" value="METALLOENDOPEPTIDASE"/>
    <property type="match status" value="1"/>
</dbReference>
<protein>
    <recommendedName>
        <fullName evidence="10">Metalloendopeptidase</fullName>
        <ecNumber evidence="10">3.4.24.-</ecNumber>
    </recommendedName>
</protein>
<keyword evidence="4 9" id="KW-0378">Hydrolase</keyword>
<dbReference type="RefSeq" id="XP_047737800.1">
    <property type="nucleotide sequence ID" value="XM_047881844.1"/>
</dbReference>
<dbReference type="Proteomes" id="UP000694843">
    <property type="component" value="Unplaced"/>
</dbReference>
<dbReference type="Gene3D" id="2.60.120.290">
    <property type="entry name" value="Spermadhesin, CUB domain"/>
    <property type="match status" value="1"/>
</dbReference>
<feature type="binding site" evidence="9">
    <location>
        <position position="149"/>
    </location>
    <ligand>
        <name>Zn(2+)</name>
        <dbReference type="ChEBI" id="CHEBI:29105"/>
        <note>catalytic</note>
    </ligand>
</feature>
<keyword evidence="10" id="KW-0732">Signal</keyword>
<evidence type="ECO:0000313" key="13">
    <source>
        <dbReference type="Proteomes" id="UP000694843"/>
    </source>
</evidence>
<evidence type="ECO:0000256" key="8">
    <source>
        <dbReference type="PROSITE-ProRule" id="PRU00059"/>
    </source>
</evidence>
<keyword evidence="1" id="KW-0245">EGF-like domain</keyword>
<sequence length="425" mass="47557">MVHLSLLSLCFCFIVAAVIAAPMGVTHRSDGSVLVGDMLYSADQWQSLLAKNLDSIAKLWPKVNGVVKIPYKIANPNLNVTLLKLAFRSWEANSCLEFPEMTASDTEYLKITIQSGCFSDVGYTHGKVTTVSIFGDACHLRGVIHELGHAMGLQHEHSRSDRDNSIIVVRSNVIPGLEYNFIKLNTVNFDVPYDYYSVMHYHDRAAGKNNKRVILAKDARFQEIMGNAPGISFMNMKLVNTMYGCIADWLEACDRSPDPCKNGGYTKKDCSCACPWGTIGANCETFIMSYNDVIVRKVSPYSRLITPGEEVISPGYPTNGPREGIQYTQVMRAPEGQRAVVKFEDFQILPRFNKTCSYSSLEIRSDVSVEEGAIFCGEEISKGTVFKSKKSELIFHYKNYNYAMFGQKNWSRGYKAVFTTEIISN</sequence>
<dbReference type="SMART" id="SM00042">
    <property type="entry name" value="CUB"/>
    <property type="match status" value="1"/>
</dbReference>
<dbReference type="PROSITE" id="PS01180">
    <property type="entry name" value="CUB"/>
    <property type="match status" value="1"/>
</dbReference>
<dbReference type="PROSITE" id="PS51864">
    <property type="entry name" value="ASTACIN"/>
    <property type="match status" value="1"/>
</dbReference>
<evidence type="ECO:0000256" key="4">
    <source>
        <dbReference type="ARBA" id="ARBA00022801"/>
    </source>
</evidence>
<dbReference type="GO" id="GO:0008270">
    <property type="term" value="F:zinc ion binding"/>
    <property type="evidence" value="ECO:0007669"/>
    <property type="project" value="UniProtKB-UniRule"/>
</dbReference>
<evidence type="ECO:0000256" key="3">
    <source>
        <dbReference type="ARBA" id="ARBA00022723"/>
    </source>
</evidence>
<feature type="chain" id="PRO_5038172625" description="Metalloendopeptidase" evidence="10">
    <location>
        <begin position="21"/>
        <end position="425"/>
    </location>
</feature>
<dbReference type="InterPro" id="IPR006026">
    <property type="entry name" value="Peptidase_Metallo"/>
</dbReference>
<keyword evidence="5 9" id="KW-0862">Zinc</keyword>
<comment type="cofactor">
    <cofactor evidence="9 10">
        <name>Zn(2+)</name>
        <dbReference type="ChEBI" id="CHEBI:29105"/>
    </cofactor>
    <text evidence="9 10">Binds 1 zinc ion per subunit.</text>
</comment>
<keyword evidence="2 9" id="KW-0645">Protease</keyword>